<reference evidence="2 3" key="1">
    <citation type="journal article" date="2017" name="PLoS Biol.">
        <title>The sea cucumber genome provides insights into morphological evolution and visceral regeneration.</title>
        <authorList>
            <person name="Zhang X."/>
            <person name="Sun L."/>
            <person name="Yuan J."/>
            <person name="Sun Y."/>
            <person name="Gao Y."/>
            <person name="Zhang L."/>
            <person name="Li S."/>
            <person name="Dai H."/>
            <person name="Hamel J.F."/>
            <person name="Liu C."/>
            <person name="Yu Y."/>
            <person name="Liu S."/>
            <person name="Lin W."/>
            <person name="Guo K."/>
            <person name="Jin S."/>
            <person name="Xu P."/>
            <person name="Storey K.B."/>
            <person name="Huan P."/>
            <person name="Zhang T."/>
            <person name="Zhou Y."/>
            <person name="Zhang J."/>
            <person name="Lin C."/>
            <person name="Li X."/>
            <person name="Xing L."/>
            <person name="Huo D."/>
            <person name="Sun M."/>
            <person name="Wang L."/>
            <person name="Mercier A."/>
            <person name="Li F."/>
            <person name="Yang H."/>
            <person name="Xiang J."/>
        </authorList>
    </citation>
    <scope>NUCLEOTIDE SEQUENCE [LARGE SCALE GENOMIC DNA]</scope>
    <source>
        <strain evidence="2">Shaxun</strain>
        <tissue evidence="2">Muscle</tissue>
    </source>
</reference>
<accession>A0A2G8LDI7</accession>
<feature type="compositionally biased region" description="Basic and acidic residues" evidence="1">
    <location>
        <begin position="212"/>
        <end position="224"/>
    </location>
</feature>
<evidence type="ECO:0000256" key="1">
    <source>
        <dbReference type="SAM" id="MobiDB-lite"/>
    </source>
</evidence>
<comment type="caution">
    <text evidence="2">The sequence shown here is derived from an EMBL/GenBank/DDBJ whole genome shotgun (WGS) entry which is preliminary data.</text>
</comment>
<evidence type="ECO:0000313" key="3">
    <source>
        <dbReference type="Proteomes" id="UP000230750"/>
    </source>
</evidence>
<organism evidence="2 3">
    <name type="scientific">Stichopus japonicus</name>
    <name type="common">Sea cucumber</name>
    <dbReference type="NCBI Taxonomy" id="307972"/>
    <lineage>
        <taxon>Eukaryota</taxon>
        <taxon>Metazoa</taxon>
        <taxon>Echinodermata</taxon>
        <taxon>Eleutherozoa</taxon>
        <taxon>Echinozoa</taxon>
        <taxon>Holothuroidea</taxon>
        <taxon>Aspidochirotacea</taxon>
        <taxon>Aspidochirotida</taxon>
        <taxon>Stichopodidae</taxon>
        <taxon>Apostichopus</taxon>
    </lineage>
</organism>
<dbReference type="Proteomes" id="UP000230750">
    <property type="component" value="Unassembled WGS sequence"/>
</dbReference>
<feature type="region of interest" description="Disordered" evidence="1">
    <location>
        <begin position="195"/>
        <end position="243"/>
    </location>
</feature>
<protein>
    <submittedName>
        <fullName evidence="2">Uncharacterized protein</fullName>
    </submittedName>
</protein>
<feature type="region of interest" description="Disordered" evidence="1">
    <location>
        <begin position="262"/>
        <end position="309"/>
    </location>
</feature>
<gene>
    <name evidence="2" type="ORF">BSL78_04752</name>
</gene>
<evidence type="ECO:0000313" key="2">
    <source>
        <dbReference type="EMBL" id="PIK58311.1"/>
    </source>
</evidence>
<feature type="compositionally biased region" description="Basic residues" evidence="1">
    <location>
        <begin position="200"/>
        <end position="211"/>
    </location>
</feature>
<dbReference type="EMBL" id="MRZV01000116">
    <property type="protein sequence ID" value="PIK58311.1"/>
    <property type="molecule type" value="Genomic_DNA"/>
</dbReference>
<proteinExistence type="predicted"/>
<dbReference type="AlphaFoldDB" id="A0A2G8LDI7"/>
<sequence length="392" mass="45359">MGNSLLHPSEKKPHCQCVVPLPSRLPRFRSKNLPRKVVFPYGERNFEQHDKLLTGRKKSSPLNLSAQDLLQLKREQKNFELADCDLEDEVFYRRKDLKTFLGVNRQASPASSPTINRRHGTVFLDDAVKSSSLGDCGFSPRKDISPKKHVNFSNQLTFFEEEKNKTKLSFVKENQSSPSWFRRFFPGMARWKMGCNGLTKKAKRRRRRRREKISGKGKQRESPWRPRRRFRSGSPQRNWEVASHMRQVKDVAYLEVEEYEDKADGNMSSGKEDSTNVAEGSSSTSSTSSTSWKNKRSRTRIKTQLSKPQTRQPFFNLRRMFSATTSAQQEPLLGMETQHRRRSKSDSSQIFKNRGHYTVVGQCVDCGYKVRAMDLLSVGDNIFHAHCFRGNR</sequence>
<keyword evidence="3" id="KW-1185">Reference proteome</keyword>
<name>A0A2G8LDI7_STIJA</name>
<feature type="compositionally biased region" description="Low complexity" evidence="1">
    <location>
        <begin position="281"/>
        <end position="291"/>
    </location>
</feature>